<reference evidence="2 3" key="2">
    <citation type="submission" date="2024-07" db="EMBL/GenBank/DDBJ databases">
        <authorList>
            <person name="Akdeniz Z."/>
        </authorList>
    </citation>
    <scope>NUCLEOTIDE SEQUENCE [LARGE SCALE GENOMIC DNA]</scope>
</reference>
<evidence type="ECO:0000313" key="2">
    <source>
        <dbReference type="EMBL" id="CAL6015441.1"/>
    </source>
</evidence>
<dbReference type="EMBL" id="CAXDID020000073">
    <property type="protein sequence ID" value="CAL6015441.1"/>
    <property type="molecule type" value="Genomic_DNA"/>
</dbReference>
<evidence type="ECO:0000313" key="1">
    <source>
        <dbReference type="EMBL" id="CAI9942333.1"/>
    </source>
</evidence>
<dbReference type="EMBL" id="CATOUU010000699">
    <property type="protein sequence ID" value="CAI9942333.1"/>
    <property type="molecule type" value="Genomic_DNA"/>
</dbReference>
<sequence>MNENLLIIKLPDFNLNCSAQKILILKIQLLQLYQQLLSLYFARMPCTEFSKCQNASCEYLRAYYQKQKNDVTKFIFDSKMELILYLGNMLQNLIDYICIEQKQ</sequence>
<accession>A0AA86PRV7</accession>
<evidence type="ECO:0000313" key="3">
    <source>
        <dbReference type="Proteomes" id="UP001642409"/>
    </source>
</evidence>
<gene>
    <name evidence="2" type="ORF">HINF_LOCUS24829</name>
    <name evidence="1" type="ORF">HINF_LOCUS29978</name>
</gene>
<dbReference type="Proteomes" id="UP001642409">
    <property type="component" value="Unassembled WGS sequence"/>
</dbReference>
<organism evidence="1">
    <name type="scientific">Hexamita inflata</name>
    <dbReference type="NCBI Taxonomy" id="28002"/>
    <lineage>
        <taxon>Eukaryota</taxon>
        <taxon>Metamonada</taxon>
        <taxon>Diplomonadida</taxon>
        <taxon>Hexamitidae</taxon>
        <taxon>Hexamitinae</taxon>
        <taxon>Hexamita</taxon>
    </lineage>
</organism>
<protein>
    <submittedName>
        <fullName evidence="2">Hypothetical_protein</fullName>
    </submittedName>
</protein>
<proteinExistence type="predicted"/>
<comment type="caution">
    <text evidence="1">The sequence shown here is derived from an EMBL/GenBank/DDBJ whole genome shotgun (WGS) entry which is preliminary data.</text>
</comment>
<keyword evidence="3" id="KW-1185">Reference proteome</keyword>
<name>A0AA86PRV7_9EUKA</name>
<reference evidence="1" key="1">
    <citation type="submission" date="2023-06" db="EMBL/GenBank/DDBJ databases">
        <authorList>
            <person name="Kurt Z."/>
        </authorList>
    </citation>
    <scope>NUCLEOTIDE SEQUENCE</scope>
</reference>
<dbReference type="AlphaFoldDB" id="A0AA86PRV7"/>